<evidence type="ECO:0000313" key="1">
    <source>
        <dbReference type="EMBL" id="NOV96585.1"/>
    </source>
</evidence>
<keyword evidence="2" id="KW-1185">Reference proteome</keyword>
<dbReference type="EMBL" id="JABEZU010000001">
    <property type="protein sequence ID" value="NOV96585.1"/>
    <property type="molecule type" value="Genomic_DNA"/>
</dbReference>
<proteinExistence type="predicted"/>
<protein>
    <recommendedName>
        <fullName evidence="3">Glycolipid-binding domain-containing protein</fullName>
    </recommendedName>
</protein>
<dbReference type="Proteomes" id="UP000757540">
    <property type="component" value="Unassembled WGS sequence"/>
</dbReference>
<name>A0ABX2A1G1_9MICO</name>
<reference evidence="1 2" key="1">
    <citation type="submission" date="2020-05" db="EMBL/GenBank/DDBJ databases">
        <title>Genomic Encyclopedia of Type Strains, Phase III (KMG-III): the genomes of soil and plant-associated and newly described type strains.</title>
        <authorList>
            <person name="Whitman W."/>
        </authorList>
    </citation>
    <scope>NUCLEOTIDE SEQUENCE [LARGE SCALE GENOMIC DNA]</scope>
    <source>
        <strain evidence="1 2">KCTC 19046</strain>
    </source>
</reference>
<evidence type="ECO:0000313" key="2">
    <source>
        <dbReference type="Proteomes" id="UP000757540"/>
    </source>
</evidence>
<organism evidence="1 2">
    <name type="scientific">Isoptericola halotolerans</name>
    <dbReference type="NCBI Taxonomy" id="300560"/>
    <lineage>
        <taxon>Bacteria</taxon>
        <taxon>Bacillati</taxon>
        <taxon>Actinomycetota</taxon>
        <taxon>Actinomycetes</taxon>
        <taxon>Micrococcales</taxon>
        <taxon>Promicromonosporaceae</taxon>
        <taxon>Isoptericola</taxon>
    </lineage>
</organism>
<gene>
    <name evidence="1" type="ORF">HDG69_001138</name>
</gene>
<sequence>MVTVVWHGTAADSTEQLDLTMHDGRCRARSIVSLGHEQLEYAVELDASWTFAALSLRSSDGRTLELAHDDGQWRADGSARPDLAGAVDIDLAFSPFTNTLPIRRLDLAVGESAAIVTAYVDPESFTVTIDPQRYTRLAAERYLYESRDSDFRREIAVDDDGLVVDYPGLFTRAGR</sequence>
<dbReference type="Pfam" id="PF06475">
    <property type="entry name" value="Glycolipid_bind"/>
    <property type="match status" value="1"/>
</dbReference>
<dbReference type="InterPro" id="IPR009467">
    <property type="entry name" value="Glycolipid-bd_prot_put"/>
</dbReference>
<accession>A0ABX2A1G1</accession>
<evidence type="ECO:0008006" key="3">
    <source>
        <dbReference type="Google" id="ProtNLM"/>
    </source>
</evidence>
<dbReference type="SUPFAM" id="SSF159275">
    <property type="entry name" value="PA1994-like"/>
    <property type="match status" value="1"/>
</dbReference>
<comment type="caution">
    <text evidence="1">The sequence shown here is derived from an EMBL/GenBank/DDBJ whole genome shotgun (WGS) entry which is preliminary data.</text>
</comment>
<dbReference type="RefSeq" id="WP_171782744.1">
    <property type="nucleotide sequence ID" value="NZ_BAAAML010000002.1"/>
</dbReference>